<keyword evidence="2" id="KW-1185">Reference proteome</keyword>
<name>A0A1G6SHV1_9BURK</name>
<dbReference type="Proteomes" id="UP000198908">
    <property type="component" value="Unassembled WGS sequence"/>
</dbReference>
<protein>
    <submittedName>
        <fullName evidence="1">Type VI secretion system protein VasD</fullName>
    </submittedName>
</protein>
<accession>A0A1G6SHV1</accession>
<dbReference type="AlphaFoldDB" id="A0A1G6SHV1"/>
<proteinExistence type="predicted"/>
<dbReference type="InterPro" id="IPR017734">
    <property type="entry name" value="T6SS_SciN"/>
</dbReference>
<dbReference type="PANTHER" id="PTHR37625">
    <property type="entry name" value="OUTER MEMBRANE LIPOPROTEIN-RELATED"/>
    <property type="match status" value="1"/>
</dbReference>
<sequence length="186" mass="20557">MAVSIAGRLDSHTDVPQRMRLIPFVTACASALLVAACASSDPKPHKPLRLDLTISAATTVNPDDQGRAAPIVVRVYELRTDNAFKAADYFSLQDKDKTVLADDLVKRDEFQLRPGEQKTIRRTADENSNALGVLAEYRDLPHAVWRAVYPLPATPEKAWYLFLSPKLSLTIDLDAGAIRITDNTKK</sequence>
<dbReference type="PANTHER" id="PTHR37625:SF4">
    <property type="entry name" value="OUTER MEMBRANE LIPOPROTEIN"/>
    <property type="match status" value="1"/>
</dbReference>
<dbReference type="InterPro" id="IPR038706">
    <property type="entry name" value="Type_VI_SciN-like_sf"/>
</dbReference>
<gene>
    <name evidence="1" type="ORF">SAMN05421548_11579</name>
</gene>
<reference evidence="2" key="1">
    <citation type="submission" date="2016-09" db="EMBL/GenBank/DDBJ databases">
        <authorList>
            <person name="Varghese N."/>
            <person name="Submissions S."/>
        </authorList>
    </citation>
    <scope>NUCLEOTIDE SEQUENCE [LARGE SCALE GENOMIC DNA]</scope>
    <source>
        <strain evidence="2">TNe-862</strain>
    </source>
</reference>
<dbReference type="STRING" id="416944.SAMN05421548_11579"/>
<dbReference type="EMBL" id="FMYQ01000015">
    <property type="protein sequence ID" value="SDD16373.1"/>
    <property type="molecule type" value="Genomic_DNA"/>
</dbReference>
<dbReference type="NCBIfam" id="TIGR03352">
    <property type="entry name" value="VI_chp_3"/>
    <property type="match status" value="1"/>
</dbReference>
<organism evidence="1 2">
    <name type="scientific">Paraburkholderia lycopersici</name>
    <dbReference type="NCBI Taxonomy" id="416944"/>
    <lineage>
        <taxon>Bacteria</taxon>
        <taxon>Pseudomonadati</taxon>
        <taxon>Pseudomonadota</taxon>
        <taxon>Betaproteobacteria</taxon>
        <taxon>Burkholderiales</taxon>
        <taxon>Burkholderiaceae</taxon>
        <taxon>Paraburkholderia</taxon>
    </lineage>
</organism>
<dbReference type="Pfam" id="PF12790">
    <property type="entry name" value="T6SS-SciN"/>
    <property type="match status" value="1"/>
</dbReference>
<evidence type="ECO:0000313" key="1">
    <source>
        <dbReference type="EMBL" id="SDD16373.1"/>
    </source>
</evidence>
<dbReference type="Gene3D" id="2.60.40.4150">
    <property type="entry name" value="Type VI secretion system, lipoprotein SciN"/>
    <property type="match status" value="1"/>
</dbReference>
<evidence type="ECO:0000313" key="2">
    <source>
        <dbReference type="Proteomes" id="UP000198908"/>
    </source>
</evidence>